<dbReference type="Gene3D" id="3.40.710.10">
    <property type="entry name" value="DD-peptidase/beta-lactamase superfamily"/>
    <property type="match status" value="1"/>
</dbReference>
<keyword evidence="3" id="KW-1185">Reference proteome</keyword>
<feature type="transmembrane region" description="Helical" evidence="1">
    <location>
        <begin position="319"/>
        <end position="342"/>
    </location>
</feature>
<evidence type="ECO:0000313" key="3">
    <source>
        <dbReference type="Proteomes" id="UP000059542"/>
    </source>
</evidence>
<proteinExistence type="predicted"/>
<feature type="transmembrane region" description="Helical" evidence="1">
    <location>
        <begin position="246"/>
        <end position="266"/>
    </location>
</feature>
<feature type="transmembrane region" description="Helical" evidence="1">
    <location>
        <begin position="278"/>
        <end position="299"/>
    </location>
</feature>
<dbReference type="KEGG" id="hyg:AUC43_09230"/>
<evidence type="ECO:0000313" key="2">
    <source>
        <dbReference type="EMBL" id="ALW85262.1"/>
    </source>
</evidence>
<keyword evidence="1" id="KW-1133">Transmembrane helix</keyword>
<dbReference type="SUPFAM" id="SSF56601">
    <property type="entry name" value="beta-lactamase/transpeptidase-like"/>
    <property type="match status" value="1"/>
</dbReference>
<feature type="transmembrane region" description="Helical" evidence="1">
    <location>
        <begin position="349"/>
        <end position="373"/>
    </location>
</feature>
<dbReference type="STRING" id="1411621.AUC43_09230"/>
<reference evidence="2 3" key="1">
    <citation type="submission" date="2015-12" db="EMBL/GenBank/DDBJ databases">
        <authorList>
            <person name="Shamseldin A."/>
            <person name="Moawad H."/>
            <person name="Abd El-Rahim W.M."/>
            <person name="Sadowsky M.J."/>
        </authorList>
    </citation>
    <scope>NUCLEOTIDE SEQUENCE [LARGE SCALE GENOMIC DNA]</scope>
    <source>
        <strain evidence="2 3">DG5B</strain>
    </source>
</reference>
<keyword evidence="1" id="KW-0812">Transmembrane</keyword>
<dbReference type="Proteomes" id="UP000059542">
    <property type="component" value="Chromosome"/>
</dbReference>
<dbReference type="AlphaFoldDB" id="A0A0U4CPG3"/>
<accession>A0A0U4CPG3</accession>
<organism evidence="2 3">
    <name type="scientific">Hymenobacter sedentarius</name>
    <dbReference type="NCBI Taxonomy" id="1411621"/>
    <lineage>
        <taxon>Bacteria</taxon>
        <taxon>Pseudomonadati</taxon>
        <taxon>Bacteroidota</taxon>
        <taxon>Cytophagia</taxon>
        <taxon>Cytophagales</taxon>
        <taxon>Hymenobacteraceae</taxon>
        <taxon>Hymenobacter</taxon>
    </lineage>
</organism>
<sequence length="380" mass="40342">MLPIYLGAAGSMSASAADLRQWVRFFLHEGRAPDGRALLQPASLHELETAHSPLSARAGLRTGYGLANYPLGFQGKALFRGHGGGIGGFVSAFGYNRALGVGYAFSNNGERGAPKLEQLVQAFLLRQLPAPAPLPRVPLDAAAVGPYLGHYCSAAPRNELSGFADYLTGGTHLRREGEFLLNEPLLDPADTLLPTGPLTFRRPGVQAATAVLTRDKEGRRVLIATGGSAGGYALAAGFWWWLPPALLALCGLLVITSSLAALVGLVRVLRRRIPRAQLLPRLLPLLALGALATTAWALINFVGHLSTDGYPGLPTAAAASLGPLVFVAFVIADVGLTVRYFGQFRRPAVAWYLLLTYGALGWLAAVLGTYGWMSLRLWGV</sequence>
<name>A0A0U4CPG3_9BACT</name>
<dbReference type="EMBL" id="CP013909">
    <property type="protein sequence ID" value="ALW85262.1"/>
    <property type="molecule type" value="Genomic_DNA"/>
</dbReference>
<feature type="transmembrane region" description="Helical" evidence="1">
    <location>
        <begin position="221"/>
        <end position="240"/>
    </location>
</feature>
<protein>
    <submittedName>
        <fullName evidence="2">Uncharacterized protein</fullName>
    </submittedName>
</protein>
<keyword evidence="1" id="KW-0472">Membrane</keyword>
<dbReference type="InterPro" id="IPR012338">
    <property type="entry name" value="Beta-lactam/transpept-like"/>
</dbReference>
<gene>
    <name evidence="2" type="ORF">AUC43_09230</name>
</gene>
<evidence type="ECO:0000256" key="1">
    <source>
        <dbReference type="SAM" id="Phobius"/>
    </source>
</evidence>